<feature type="chain" id="PRO_5012080000" description="Outer membrane protein beta-barrel domain-containing protein" evidence="1">
    <location>
        <begin position="20"/>
        <end position="226"/>
    </location>
</feature>
<reference evidence="4" key="1">
    <citation type="submission" date="2017-06" db="EMBL/GenBank/DDBJ databases">
        <title>Complete genome sequence of Capnocytophaga sp. KCOM 1579 (=ChDC OS43) isolated from a human refractory periapical abscess lesion.</title>
        <authorList>
            <person name="Kook J.-K."/>
            <person name="Park S.-N."/>
            <person name="Lim Y.K."/>
            <person name="Roh H."/>
        </authorList>
    </citation>
    <scope>NUCLEOTIDE SEQUENCE [LARGE SCALE GENOMIC DNA]</scope>
    <source>
        <strain evidence="4">ChDC OS43</strain>
    </source>
</reference>
<dbReference type="Pfam" id="PF13568">
    <property type="entry name" value="OMP_b-brl_2"/>
    <property type="match status" value="1"/>
</dbReference>
<evidence type="ECO:0000313" key="3">
    <source>
        <dbReference type="EMBL" id="ASF41625.1"/>
    </source>
</evidence>
<evidence type="ECO:0000256" key="1">
    <source>
        <dbReference type="SAM" id="SignalP"/>
    </source>
</evidence>
<dbReference type="AlphaFoldDB" id="A0A1Z4BK27"/>
<sequence>MNRMKLLAMAFLWGVVAQAQIKWGVEAKAGITAGGLYGVSSPEWVMESASGLQIGGLLSAQFDNGIAIESGLVYASKNFKHEYSYGGGYYKSDGNYMRKQVFNHHYLEIPVYVGFRLRARHITFVWKAGPYIATALAANVREEQSVYKDSRFLHINKSKYSLSIGNGNNDGLKPFDAGFNFATGLEIKRFTIGFQYSVGFIDILPNPNENYMKQQCFAFSIGGRIL</sequence>
<keyword evidence="1" id="KW-0732">Signal</keyword>
<name>A0A1Z4BK27_9FLAO</name>
<dbReference type="KEGG" id="capn:CBG49_00165"/>
<dbReference type="InterPro" id="IPR025665">
    <property type="entry name" value="Beta-barrel_OMP_2"/>
</dbReference>
<evidence type="ECO:0000313" key="4">
    <source>
        <dbReference type="Proteomes" id="UP000197007"/>
    </source>
</evidence>
<proteinExistence type="predicted"/>
<gene>
    <name evidence="3" type="ORF">CBG49_00165</name>
</gene>
<feature type="signal peptide" evidence="1">
    <location>
        <begin position="1"/>
        <end position="19"/>
    </location>
</feature>
<keyword evidence="4" id="KW-1185">Reference proteome</keyword>
<accession>A0A1Z4BK27</accession>
<dbReference type="RefSeq" id="WP_088592857.1">
    <property type="nucleotide sequence ID" value="NZ_CP022022.1"/>
</dbReference>
<organism evidence="3 4">
    <name type="scientific">Capnocytophaga endodontalis</name>
    <dbReference type="NCBI Taxonomy" id="2708117"/>
    <lineage>
        <taxon>Bacteria</taxon>
        <taxon>Pseudomonadati</taxon>
        <taxon>Bacteroidota</taxon>
        <taxon>Flavobacteriia</taxon>
        <taxon>Flavobacteriales</taxon>
        <taxon>Flavobacteriaceae</taxon>
        <taxon>Capnocytophaga</taxon>
    </lineage>
</organism>
<feature type="domain" description="Outer membrane protein beta-barrel" evidence="2">
    <location>
        <begin position="18"/>
        <end position="203"/>
    </location>
</feature>
<dbReference type="EMBL" id="CP022022">
    <property type="protein sequence ID" value="ASF41625.1"/>
    <property type="molecule type" value="Genomic_DNA"/>
</dbReference>
<evidence type="ECO:0000259" key="2">
    <source>
        <dbReference type="Pfam" id="PF13568"/>
    </source>
</evidence>
<protein>
    <recommendedName>
        <fullName evidence="2">Outer membrane protein beta-barrel domain-containing protein</fullName>
    </recommendedName>
</protein>
<dbReference type="Proteomes" id="UP000197007">
    <property type="component" value="Chromosome"/>
</dbReference>